<protein>
    <submittedName>
        <fullName evidence="1">Uncharacterized protein</fullName>
    </submittedName>
</protein>
<reference evidence="1 2" key="1">
    <citation type="journal article" date="2014" name="Genome Announc.">
        <title>Draft Genome Sequence of Streptomyces roseochromogenes subsp. oscitans DS 12.976, Producer of the Aminocoumarin Antibiotic Clorobiocin.</title>
        <authorList>
            <person name="Ruckert C."/>
            <person name="Kalinowski J."/>
            <person name="Heide L."/>
            <person name="Apel A.K."/>
        </authorList>
    </citation>
    <scope>NUCLEOTIDE SEQUENCE [LARGE SCALE GENOMIC DNA]</scope>
    <source>
        <strain evidence="1 2">DS 12.976</strain>
    </source>
</reference>
<evidence type="ECO:0000313" key="2">
    <source>
        <dbReference type="Proteomes" id="UP000017984"/>
    </source>
</evidence>
<dbReference type="AlphaFoldDB" id="V6KXQ4"/>
<evidence type="ECO:0000313" key="1">
    <source>
        <dbReference type="EMBL" id="EST36793.1"/>
    </source>
</evidence>
<comment type="caution">
    <text evidence="1">The sequence shown here is derived from an EMBL/GenBank/DDBJ whole genome shotgun (WGS) entry which is preliminary data.</text>
</comment>
<dbReference type="Proteomes" id="UP000017984">
    <property type="component" value="Chromosome"/>
</dbReference>
<organism evidence="1 2">
    <name type="scientific">Streptomyces roseochromogenus subsp. oscitans DS 12.976</name>
    <dbReference type="NCBI Taxonomy" id="1352936"/>
    <lineage>
        <taxon>Bacteria</taxon>
        <taxon>Bacillati</taxon>
        <taxon>Actinomycetota</taxon>
        <taxon>Actinomycetes</taxon>
        <taxon>Kitasatosporales</taxon>
        <taxon>Streptomycetaceae</taxon>
        <taxon>Streptomyces</taxon>
    </lineage>
</organism>
<gene>
    <name evidence="1" type="ORF">M878_00170</name>
</gene>
<keyword evidence="2" id="KW-1185">Reference proteome</keyword>
<accession>V6KXQ4</accession>
<dbReference type="EMBL" id="AWQX01000004">
    <property type="protein sequence ID" value="EST36793.1"/>
    <property type="molecule type" value="Genomic_DNA"/>
</dbReference>
<dbReference type="PATRIC" id="fig|1352936.5.peg.37"/>
<dbReference type="STRING" id="1352936.M878_00170"/>
<sequence length="99" mass="10473">MVGSFAELPADASCAARECVVAAEDDGRLMVAVLEEAIYRMDAADELPVDVTVTPEPGGIRVQFTVTDSSTATQTGPYPRPSLCTACDWPRTRTGGHAE</sequence>
<proteinExistence type="predicted"/>
<dbReference type="HOGENOM" id="CLU_2318985_0_0_11"/>
<name>V6KXQ4_STRRC</name>